<name>A0AAN7D4W3_9FUNG</name>
<dbReference type="EMBL" id="JASEJX010000033">
    <property type="protein sequence ID" value="KAK4510828.1"/>
    <property type="molecule type" value="Genomic_DNA"/>
</dbReference>
<evidence type="ECO:0000313" key="2">
    <source>
        <dbReference type="EMBL" id="KAK4510828.1"/>
    </source>
</evidence>
<dbReference type="GeneID" id="89948948"/>
<comment type="caution">
    <text evidence="2">The sequence shown here is derived from an EMBL/GenBank/DDBJ whole genome shotgun (WGS) entry which is preliminary data.</text>
</comment>
<gene>
    <name evidence="2" type="primary">TEL2</name>
    <name evidence="2" type="ORF">ATC70_005262</name>
</gene>
<dbReference type="Proteomes" id="UP001304243">
    <property type="component" value="Unassembled WGS sequence"/>
</dbReference>
<evidence type="ECO:0000256" key="1">
    <source>
        <dbReference type="SAM" id="MobiDB-lite"/>
    </source>
</evidence>
<keyword evidence="3" id="KW-1185">Reference proteome</keyword>
<feature type="compositionally biased region" description="Basic residues" evidence="1">
    <location>
        <begin position="50"/>
        <end position="75"/>
    </location>
</feature>
<accession>A0AAN7D4W3</accession>
<evidence type="ECO:0000313" key="3">
    <source>
        <dbReference type="Proteomes" id="UP001304243"/>
    </source>
</evidence>
<organism evidence="2 3">
    <name type="scientific">Mucor velutinosus</name>
    <dbReference type="NCBI Taxonomy" id="708070"/>
    <lineage>
        <taxon>Eukaryota</taxon>
        <taxon>Fungi</taxon>
        <taxon>Fungi incertae sedis</taxon>
        <taxon>Mucoromycota</taxon>
        <taxon>Mucoromycotina</taxon>
        <taxon>Mucoromycetes</taxon>
        <taxon>Mucorales</taxon>
        <taxon>Mucorineae</taxon>
        <taxon>Mucoraceae</taxon>
        <taxon>Mucor</taxon>
    </lineage>
</organism>
<dbReference type="RefSeq" id="XP_064677494.1">
    <property type="nucleotide sequence ID" value="XM_064824558.1"/>
</dbReference>
<proteinExistence type="predicted"/>
<dbReference type="AlphaFoldDB" id="A0AAN7D4W3"/>
<sequence length="121" mass="13896">MDISNTRIALHNKDHEQIERKASMATTITTASRPIMATRKTKCNEMHNNNNKRKSKTNLHRKQHHQHHHCKHSRNNKIDIIKAVAVDDNVVPEKSKKSKEGIWVSSCCLIQWAGSSKQDPI</sequence>
<reference evidence="2 3" key="1">
    <citation type="submission" date="2022-11" db="EMBL/GenBank/DDBJ databases">
        <title>Mucor velutinosus strain NIH1002 WGS.</title>
        <authorList>
            <person name="Subramanian P."/>
            <person name="Mullikin J.C."/>
            <person name="Segre J.A."/>
            <person name="Zelazny A.M."/>
        </authorList>
    </citation>
    <scope>NUCLEOTIDE SEQUENCE [LARGE SCALE GENOMIC DNA]</scope>
    <source>
        <strain evidence="2 3">NIH1002</strain>
    </source>
</reference>
<protein>
    <submittedName>
        <fullName evidence="2">Telomere binding protein</fullName>
    </submittedName>
</protein>
<feature type="region of interest" description="Disordered" evidence="1">
    <location>
        <begin position="44"/>
        <end position="77"/>
    </location>
</feature>